<reference evidence="1 4" key="2">
    <citation type="submission" date="2024-01" db="EMBL/GenBank/DDBJ databases">
        <title>Genome mining of biosynthetic gene clusters to explore secondary metabolites of Streptomyces sp.</title>
        <authorList>
            <person name="Baig A."/>
            <person name="Ajitkumar Shintre N."/>
            <person name="Kumar H."/>
            <person name="Anbarasu A."/>
            <person name="Ramaiah S."/>
        </authorList>
    </citation>
    <scope>NUCLEOTIDE SEQUENCE [LARGE SCALE GENOMIC DNA]</scope>
    <source>
        <strain evidence="1 4">A01</strain>
    </source>
</reference>
<organism evidence="2 3">
    <name type="scientific">Nocardiopsis alba</name>
    <dbReference type="NCBI Taxonomy" id="53437"/>
    <lineage>
        <taxon>Bacteria</taxon>
        <taxon>Bacillati</taxon>
        <taxon>Actinomycetota</taxon>
        <taxon>Actinomycetes</taxon>
        <taxon>Streptosporangiales</taxon>
        <taxon>Nocardiopsidaceae</taxon>
        <taxon>Nocardiopsis</taxon>
    </lineage>
</organism>
<dbReference type="AlphaFoldDB" id="A0A7K2IR21"/>
<gene>
    <name evidence="2" type="ORF">GTW20_08980</name>
    <name evidence="1" type="ORF">VSQ78_24035</name>
</gene>
<reference evidence="2 3" key="1">
    <citation type="journal article" date="2019" name="Nat. Commun.">
        <title>The antimicrobial potential of Streptomyces from insect microbiomes.</title>
        <authorList>
            <person name="Chevrette M.G."/>
            <person name="Carlson C.M."/>
            <person name="Ortega H.E."/>
            <person name="Thomas C."/>
            <person name="Ananiev G.E."/>
            <person name="Barns K.J."/>
            <person name="Book A.J."/>
            <person name="Cagnazzo J."/>
            <person name="Carlos C."/>
            <person name="Flanigan W."/>
            <person name="Grubbs K.J."/>
            <person name="Horn H.A."/>
            <person name="Hoffmann F.M."/>
            <person name="Klassen J.L."/>
            <person name="Knack J.J."/>
            <person name="Lewin G.R."/>
            <person name="McDonald B.R."/>
            <person name="Muller L."/>
            <person name="Melo W.G.P."/>
            <person name="Pinto-Tomas A.A."/>
            <person name="Schmitz A."/>
            <person name="Wendt-Pienkowski E."/>
            <person name="Wildman S."/>
            <person name="Zhao M."/>
            <person name="Zhang F."/>
            <person name="Bugni T.S."/>
            <person name="Andes D.R."/>
            <person name="Pupo M.T."/>
            <person name="Currie C.R."/>
        </authorList>
    </citation>
    <scope>NUCLEOTIDE SEQUENCE [LARGE SCALE GENOMIC DNA]</scope>
    <source>
        <strain evidence="2 3">SID5840</strain>
    </source>
</reference>
<protein>
    <submittedName>
        <fullName evidence="2">Heavy-metal-binding family protein</fullName>
    </submittedName>
</protein>
<dbReference type="GeneID" id="91392498"/>
<evidence type="ECO:0000313" key="2">
    <source>
        <dbReference type="EMBL" id="MYR32401.1"/>
    </source>
</evidence>
<dbReference type="EMBL" id="JAYMRS010000014">
    <property type="protein sequence ID" value="MFB8770785.1"/>
    <property type="molecule type" value="Genomic_DNA"/>
</dbReference>
<evidence type="ECO:0000313" key="1">
    <source>
        <dbReference type="EMBL" id="MFB8770785.1"/>
    </source>
</evidence>
<keyword evidence="4" id="KW-1185">Reference proteome</keyword>
<dbReference type="EMBL" id="WWHY01000001">
    <property type="protein sequence ID" value="MYR32401.1"/>
    <property type="molecule type" value="Genomic_DNA"/>
</dbReference>
<dbReference type="Gene3D" id="3.30.110.70">
    <property type="entry name" value="Hypothetical protein apc22750. Chain B"/>
    <property type="match status" value="1"/>
</dbReference>
<dbReference type="InterPro" id="IPR035439">
    <property type="entry name" value="UPF0145_dom_sf"/>
</dbReference>
<accession>A0A7K2IR21</accession>
<sequence>MSEEHAPETVEDETDKYLSTLKTPVVTTEHYCDLEVDDMWPVMATIVDDAEETIIKLSQDAREQGADAVVGMRIVGGVGVSGSSYVYGTAVTFVDDAEDSDDELD</sequence>
<name>A0A7K2IR21_9ACTN</name>
<evidence type="ECO:0000313" key="3">
    <source>
        <dbReference type="Proteomes" id="UP000467124"/>
    </source>
</evidence>
<dbReference type="Proteomes" id="UP001585053">
    <property type="component" value="Unassembled WGS sequence"/>
</dbReference>
<dbReference type="Proteomes" id="UP000467124">
    <property type="component" value="Unassembled WGS sequence"/>
</dbReference>
<proteinExistence type="predicted"/>
<evidence type="ECO:0000313" key="4">
    <source>
        <dbReference type="Proteomes" id="UP001585053"/>
    </source>
</evidence>
<dbReference type="SUPFAM" id="SSF117782">
    <property type="entry name" value="YbjQ-like"/>
    <property type="match status" value="1"/>
</dbReference>
<dbReference type="RefSeq" id="WP_014913610.1">
    <property type="nucleotide sequence ID" value="NZ_BAZE01000008.1"/>
</dbReference>
<comment type="caution">
    <text evidence="2">The sequence shown here is derived from an EMBL/GenBank/DDBJ whole genome shotgun (WGS) entry which is preliminary data.</text>
</comment>